<protein>
    <submittedName>
        <fullName evidence="2">Uncharacterized protein</fullName>
    </submittedName>
</protein>
<organism evidence="2">
    <name type="scientific">Ananas comosus var. bracteatus</name>
    <name type="common">red pineapple</name>
    <dbReference type="NCBI Taxonomy" id="296719"/>
    <lineage>
        <taxon>Eukaryota</taxon>
        <taxon>Viridiplantae</taxon>
        <taxon>Streptophyta</taxon>
        <taxon>Embryophyta</taxon>
        <taxon>Tracheophyta</taxon>
        <taxon>Spermatophyta</taxon>
        <taxon>Magnoliopsida</taxon>
        <taxon>Liliopsida</taxon>
        <taxon>Poales</taxon>
        <taxon>Bromeliaceae</taxon>
        <taxon>Bromelioideae</taxon>
        <taxon>Ananas</taxon>
    </lineage>
</organism>
<evidence type="ECO:0000313" key="2">
    <source>
        <dbReference type="EMBL" id="CAD1821851.1"/>
    </source>
</evidence>
<evidence type="ECO:0000256" key="1">
    <source>
        <dbReference type="SAM" id="Phobius"/>
    </source>
</evidence>
<sequence length="217" mass="24031">MATTKTMARTTMTTTKTTTETTAIAIAEMIVTTVTVIGYPPAWGLDHTHIVCVTLAWSLHPSSELRSSSRVGADIVFFQIFWRVVDSVSTYGSYPENCSIYSSAKVTEVEDLGSSQVASAGLCTGTTLKLYRNKWLYLYIIGSIPVHLAVFYEPEPRICAYRILYQYTFPCTGTQCSLQTACSGRVFLQLLLIYKAPHAPLEFPELETRGGESREAI</sequence>
<keyword evidence="1" id="KW-0812">Transmembrane</keyword>
<keyword evidence="1" id="KW-0472">Membrane</keyword>
<dbReference type="AlphaFoldDB" id="A0A6V7NTC7"/>
<dbReference type="EMBL" id="LR862141">
    <property type="protein sequence ID" value="CAD1821851.1"/>
    <property type="molecule type" value="Genomic_DNA"/>
</dbReference>
<proteinExistence type="predicted"/>
<name>A0A6V7NTC7_ANACO</name>
<feature type="transmembrane region" description="Helical" evidence="1">
    <location>
        <begin position="135"/>
        <end position="152"/>
    </location>
</feature>
<gene>
    <name evidence="2" type="ORF">CB5_LOCUS5062</name>
</gene>
<accession>A0A6V7NTC7</accession>
<keyword evidence="1" id="KW-1133">Transmembrane helix</keyword>
<reference evidence="2" key="1">
    <citation type="submission" date="2020-07" db="EMBL/GenBank/DDBJ databases">
        <authorList>
            <person name="Lin J."/>
        </authorList>
    </citation>
    <scope>NUCLEOTIDE SEQUENCE</scope>
</reference>